<comment type="caution">
    <text evidence="1">The sequence shown here is derived from an EMBL/GenBank/DDBJ whole genome shotgun (WGS) entry which is preliminary data.</text>
</comment>
<accession>A0A167FYB5</accession>
<dbReference type="Pfam" id="PF12732">
    <property type="entry name" value="YtxH"/>
    <property type="match status" value="1"/>
</dbReference>
<dbReference type="PANTHER" id="PTHR35792">
    <property type="entry name" value="GENERAL STRESS PROTEIN"/>
    <property type="match status" value="1"/>
</dbReference>
<dbReference type="EMBL" id="LSFN01000005">
    <property type="protein sequence ID" value="OAB77020.1"/>
    <property type="molecule type" value="Genomic_DNA"/>
</dbReference>
<name>A0A167FYB5_9BACL</name>
<dbReference type="AlphaFoldDB" id="A0A167FYB5"/>
<proteinExistence type="predicted"/>
<dbReference type="OrthoDB" id="9810874at2"/>
<dbReference type="KEGG" id="pcx:LPB68_18320"/>
<dbReference type="STRING" id="1763538.LPB68_18320"/>
<evidence type="ECO:0000313" key="1">
    <source>
        <dbReference type="EMBL" id="OAB77020.1"/>
    </source>
</evidence>
<evidence type="ECO:0008006" key="3">
    <source>
        <dbReference type="Google" id="ProtNLM"/>
    </source>
</evidence>
<keyword evidence="2" id="KW-1185">Reference proteome</keyword>
<gene>
    <name evidence="1" type="ORF">PNBC_06420</name>
</gene>
<evidence type="ECO:0000313" key="2">
    <source>
        <dbReference type="Proteomes" id="UP000077134"/>
    </source>
</evidence>
<dbReference type="Proteomes" id="UP000077134">
    <property type="component" value="Unassembled WGS sequence"/>
</dbReference>
<dbReference type="InterPro" id="IPR052928">
    <property type="entry name" value="Desiccation-related_membrane"/>
</dbReference>
<sequence length="116" mass="12595">MKDNDKSFLWGALVGSLLGSVTALLLAPKPGSELRKDIVDTTRQVSNKTQELVHVASEQGSNIYGIVKTKASGIAQDIQTWRCAKQDVVEEKASISSLPDNSDTDAFDLFVDDELN</sequence>
<dbReference type="InterPro" id="IPR024623">
    <property type="entry name" value="YtxH"/>
</dbReference>
<dbReference type="PANTHER" id="PTHR35792:SF2">
    <property type="entry name" value="GENERAL STRESS PROTEIN"/>
    <property type="match status" value="1"/>
</dbReference>
<protein>
    <recommendedName>
        <fullName evidence="3">Gas vesicle protein</fullName>
    </recommendedName>
</protein>
<reference evidence="1 2" key="1">
    <citation type="submission" date="2016-02" db="EMBL/GenBank/DDBJ databases">
        <title>Paenibacillus sp. LPB0068, isolated from Crassostrea gigas.</title>
        <authorList>
            <person name="Shin S.-K."/>
            <person name="Yi H."/>
        </authorList>
    </citation>
    <scope>NUCLEOTIDE SEQUENCE [LARGE SCALE GENOMIC DNA]</scope>
    <source>
        <strain evidence="1 2">LPB0068</strain>
    </source>
</reference>
<organism evidence="1 2">
    <name type="scientific">Paenibacillus crassostreae</name>
    <dbReference type="NCBI Taxonomy" id="1763538"/>
    <lineage>
        <taxon>Bacteria</taxon>
        <taxon>Bacillati</taxon>
        <taxon>Bacillota</taxon>
        <taxon>Bacilli</taxon>
        <taxon>Bacillales</taxon>
        <taxon>Paenibacillaceae</taxon>
        <taxon>Paenibacillus</taxon>
    </lineage>
</organism>